<comment type="catalytic activity">
    <reaction evidence="16">
        <text>12-(9Z-hexadecenoyloxy)-octadecanoate + H2O = 12-hydroxyoctadecanoate + (9Z)-hexadecenoate + H(+)</text>
        <dbReference type="Rhea" id="RHEA:52072"/>
        <dbReference type="ChEBI" id="CHEBI:15377"/>
        <dbReference type="ChEBI" id="CHEBI:15378"/>
        <dbReference type="ChEBI" id="CHEBI:32372"/>
        <dbReference type="ChEBI" id="CHEBI:84201"/>
        <dbReference type="ChEBI" id="CHEBI:136312"/>
    </reaction>
    <physiologicalReaction direction="left-to-right" evidence="16">
        <dbReference type="Rhea" id="RHEA:52073"/>
    </physiologicalReaction>
</comment>
<proteinExistence type="inferred from homology"/>
<evidence type="ECO:0000256" key="5">
    <source>
        <dbReference type="ARBA" id="ARBA00022989"/>
    </source>
</evidence>
<dbReference type="GO" id="GO:0016020">
    <property type="term" value="C:membrane"/>
    <property type="evidence" value="ECO:0007669"/>
    <property type="project" value="InterPro"/>
</dbReference>
<dbReference type="GeneID" id="108738867"/>
<dbReference type="KEGG" id="apln:108738867"/>
<dbReference type="PANTHER" id="PTHR10989:SF16">
    <property type="entry name" value="AT02829P-RELATED"/>
    <property type="match status" value="1"/>
</dbReference>
<evidence type="ECO:0000256" key="11">
    <source>
        <dbReference type="ARBA" id="ARBA00048701"/>
    </source>
</evidence>
<name>A0A1W4WVR9_AGRPL</name>
<reference evidence="19" key="1">
    <citation type="submission" date="2025-08" db="UniProtKB">
        <authorList>
            <consortium name="RefSeq"/>
        </authorList>
    </citation>
    <scope>IDENTIFICATION</scope>
    <source>
        <tissue evidence="19">Entire body</tissue>
    </source>
</reference>
<dbReference type="RefSeq" id="XP_018327981.1">
    <property type="nucleotide sequence ID" value="XM_018472479.2"/>
</dbReference>
<evidence type="ECO:0000256" key="16">
    <source>
        <dbReference type="ARBA" id="ARBA00049428"/>
    </source>
</evidence>
<keyword evidence="18" id="KW-1185">Reference proteome</keyword>
<comment type="catalytic activity">
    <reaction evidence="9">
        <text>9-hexadecanoyloxy-octadecanoate + H2O = 9-hydroxy-octadecanoate + hexadecanoate + H(+)</text>
        <dbReference type="Rhea" id="RHEA:52052"/>
        <dbReference type="ChEBI" id="CHEBI:7896"/>
        <dbReference type="ChEBI" id="CHEBI:15377"/>
        <dbReference type="ChEBI" id="CHEBI:15378"/>
        <dbReference type="ChEBI" id="CHEBI:83670"/>
        <dbReference type="ChEBI" id="CHEBI:136286"/>
    </reaction>
    <physiologicalReaction direction="left-to-right" evidence="9">
        <dbReference type="Rhea" id="RHEA:52053"/>
    </physiologicalReaction>
</comment>
<comment type="catalytic activity">
    <reaction evidence="10">
        <text>12-octadecanoyloxy-octadecanoate + H2O = 12-hydroxyoctadecanoate + octadecanoate + H(+)</text>
        <dbReference type="Rhea" id="RHEA:52080"/>
        <dbReference type="ChEBI" id="CHEBI:15377"/>
        <dbReference type="ChEBI" id="CHEBI:15378"/>
        <dbReference type="ChEBI" id="CHEBI:25629"/>
        <dbReference type="ChEBI" id="CHEBI:84201"/>
        <dbReference type="ChEBI" id="CHEBI:136330"/>
    </reaction>
    <physiologicalReaction direction="left-to-right" evidence="10">
        <dbReference type="Rhea" id="RHEA:52081"/>
    </physiologicalReaction>
</comment>
<dbReference type="GO" id="GO:0012505">
    <property type="term" value="C:endomembrane system"/>
    <property type="evidence" value="ECO:0007669"/>
    <property type="project" value="UniProtKB-SubCell"/>
</dbReference>
<keyword evidence="4 17" id="KW-0812">Transmembrane</keyword>
<evidence type="ECO:0000256" key="3">
    <source>
        <dbReference type="ARBA" id="ARBA00009300"/>
    </source>
</evidence>
<evidence type="ECO:0000256" key="17">
    <source>
        <dbReference type="SAM" id="Phobius"/>
    </source>
</evidence>
<comment type="catalytic activity">
    <reaction evidence="8">
        <text>13-octadecanoyloxy-octadecanoate + H2O = 13-hydroxy-octadecanoate + octadecanoate + H(+)</text>
        <dbReference type="Rhea" id="RHEA:52084"/>
        <dbReference type="ChEBI" id="CHEBI:15377"/>
        <dbReference type="ChEBI" id="CHEBI:15378"/>
        <dbReference type="ChEBI" id="CHEBI:25629"/>
        <dbReference type="ChEBI" id="CHEBI:136304"/>
        <dbReference type="ChEBI" id="CHEBI:136335"/>
    </reaction>
    <physiologicalReaction direction="left-to-right" evidence="8">
        <dbReference type="Rhea" id="RHEA:52085"/>
    </physiologicalReaction>
</comment>
<evidence type="ECO:0000256" key="13">
    <source>
        <dbReference type="ARBA" id="ARBA00049221"/>
    </source>
</evidence>
<keyword evidence="5 17" id="KW-1133">Transmembrane helix</keyword>
<comment type="catalytic activity">
    <reaction evidence="13">
        <text>9-octadecanoyloxy-octadecanoate + H2O = 9-hydroxy-octadecanoate + octadecanoate + H(+)</text>
        <dbReference type="Rhea" id="RHEA:52096"/>
        <dbReference type="ChEBI" id="CHEBI:15377"/>
        <dbReference type="ChEBI" id="CHEBI:15378"/>
        <dbReference type="ChEBI" id="CHEBI:25629"/>
        <dbReference type="ChEBI" id="CHEBI:136286"/>
        <dbReference type="ChEBI" id="CHEBI:136373"/>
    </reaction>
    <physiologicalReaction direction="left-to-right" evidence="13">
        <dbReference type="Rhea" id="RHEA:52097"/>
    </physiologicalReaction>
</comment>
<evidence type="ECO:0000256" key="14">
    <source>
        <dbReference type="ARBA" id="ARBA00049296"/>
    </source>
</evidence>
<evidence type="ECO:0000256" key="4">
    <source>
        <dbReference type="ARBA" id="ARBA00022692"/>
    </source>
</evidence>
<dbReference type="Pfam" id="PF04750">
    <property type="entry name" value="Far-17a_AIG1"/>
    <property type="match status" value="1"/>
</dbReference>
<evidence type="ECO:0000256" key="15">
    <source>
        <dbReference type="ARBA" id="ARBA00049322"/>
    </source>
</evidence>
<dbReference type="InterPro" id="IPR006838">
    <property type="entry name" value="ADTRP_AIG1"/>
</dbReference>
<evidence type="ECO:0000256" key="7">
    <source>
        <dbReference type="ARBA" id="ARBA00047368"/>
    </source>
</evidence>
<evidence type="ECO:0000256" key="2">
    <source>
        <dbReference type="ARBA" id="ARBA00004127"/>
    </source>
</evidence>
<comment type="catalytic activity">
    <reaction evidence="14">
        <text>13-(9Z-octadecenoyloxy)-octadecanoate + H2O = 13-hydroxy-octadecanoate + (9Z)-octadecenoate + H(+)</text>
        <dbReference type="Rhea" id="RHEA:52064"/>
        <dbReference type="ChEBI" id="CHEBI:15377"/>
        <dbReference type="ChEBI" id="CHEBI:15378"/>
        <dbReference type="ChEBI" id="CHEBI:30823"/>
        <dbReference type="ChEBI" id="CHEBI:136303"/>
        <dbReference type="ChEBI" id="CHEBI:136304"/>
    </reaction>
    <physiologicalReaction direction="left-to-right" evidence="14">
        <dbReference type="Rhea" id="RHEA:52065"/>
    </physiologicalReaction>
</comment>
<evidence type="ECO:0000313" key="19">
    <source>
        <dbReference type="RefSeq" id="XP_018327981.1"/>
    </source>
</evidence>
<sequence>MYLNKFKIDLNFQNYRPTVYKTLKATFHVVVLLQNVFALFYAENKKLPENFGKVGLCSDRSGYLTNWDMLLQTLLFAVCTLNDIKGTNEIEPNVKPTIRKFKDKLLACLGFPLSMFVGLTFWAIYAVDRELVFPRALDAFFPTWLNHVMHTNIMIFVLIEMATSYCRYPSRKFGLTVVTIFMACYLVWLHVIHAKTGLWVYPILDVLNLPLRIVFFASLLGLTIGLYIVGENLNAVLWAKEIKKIKVDKKKKH</sequence>
<dbReference type="Proteomes" id="UP000192223">
    <property type="component" value="Unplaced"/>
</dbReference>
<evidence type="ECO:0000313" key="18">
    <source>
        <dbReference type="Proteomes" id="UP000192223"/>
    </source>
</evidence>
<evidence type="ECO:0000256" key="9">
    <source>
        <dbReference type="ARBA" id="ARBA00047863"/>
    </source>
</evidence>
<comment type="subcellular location">
    <subcellularLocation>
        <location evidence="2">Endomembrane system</location>
        <topology evidence="2">Multi-pass membrane protein</topology>
    </subcellularLocation>
</comment>
<accession>A0A1W4WVR9</accession>
<comment type="catalytic activity">
    <reaction evidence="1">
        <text>9-(9Z-hexadecenoyloxy)-octadecanoate + H2O = (9Z)-hexadecenoate + 9-hydroxy-octadecanoate + H(+)</text>
        <dbReference type="Rhea" id="RHEA:52068"/>
        <dbReference type="ChEBI" id="CHEBI:15377"/>
        <dbReference type="ChEBI" id="CHEBI:15378"/>
        <dbReference type="ChEBI" id="CHEBI:32372"/>
        <dbReference type="ChEBI" id="CHEBI:136286"/>
        <dbReference type="ChEBI" id="CHEBI:136309"/>
    </reaction>
    <physiologicalReaction direction="left-to-right" evidence="1">
        <dbReference type="Rhea" id="RHEA:52069"/>
    </physiologicalReaction>
</comment>
<dbReference type="PANTHER" id="PTHR10989">
    <property type="entry name" value="ANDROGEN-INDUCED PROTEIN 1-RELATED"/>
    <property type="match status" value="1"/>
</dbReference>
<feature type="transmembrane region" description="Helical" evidence="17">
    <location>
        <begin position="105"/>
        <end position="127"/>
    </location>
</feature>
<comment type="catalytic activity">
    <reaction evidence="7">
        <text>12-hexadecanoyloxy-octadecanoate + H2O = 12-hydroxyoctadecanoate + hexadecanoate + H(+)</text>
        <dbReference type="Rhea" id="RHEA:52056"/>
        <dbReference type="ChEBI" id="CHEBI:7896"/>
        <dbReference type="ChEBI" id="CHEBI:15377"/>
        <dbReference type="ChEBI" id="CHEBI:15378"/>
        <dbReference type="ChEBI" id="CHEBI:83677"/>
        <dbReference type="ChEBI" id="CHEBI:84201"/>
    </reaction>
    <physiologicalReaction direction="left-to-right" evidence="7">
        <dbReference type="Rhea" id="RHEA:52057"/>
    </physiologicalReaction>
</comment>
<evidence type="ECO:0000256" key="10">
    <source>
        <dbReference type="ARBA" id="ARBA00048680"/>
    </source>
</evidence>
<gene>
    <name evidence="19" type="primary">LOC108738867</name>
</gene>
<protein>
    <submittedName>
        <fullName evidence="19">Androgen-induced gene 1 protein-like isoform X1</fullName>
    </submittedName>
</protein>
<comment type="catalytic activity">
    <reaction evidence="11">
        <text>12-(9Z-octadecenoyloxy)-octadecanoate + H2O = 12-hydroxyoctadecanoate + (9Z)-octadecenoate + H(+)</text>
        <dbReference type="Rhea" id="RHEA:52060"/>
        <dbReference type="ChEBI" id="CHEBI:15377"/>
        <dbReference type="ChEBI" id="CHEBI:15378"/>
        <dbReference type="ChEBI" id="CHEBI:30823"/>
        <dbReference type="ChEBI" id="CHEBI:84201"/>
        <dbReference type="ChEBI" id="CHEBI:136302"/>
    </reaction>
    <physiologicalReaction direction="left-to-right" evidence="11">
        <dbReference type="Rhea" id="RHEA:52061"/>
    </physiologicalReaction>
</comment>
<feature type="transmembrane region" description="Helical" evidence="17">
    <location>
        <begin position="147"/>
        <end position="166"/>
    </location>
</feature>
<evidence type="ECO:0000256" key="12">
    <source>
        <dbReference type="ARBA" id="ARBA00048800"/>
    </source>
</evidence>
<feature type="transmembrane region" description="Helical" evidence="17">
    <location>
        <begin position="213"/>
        <end position="239"/>
    </location>
</feature>
<keyword evidence="6 17" id="KW-0472">Membrane</keyword>
<organism evidence="18 19">
    <name type="scientific">Agrilus planipennis</name>
    <name type="common">Emerald ash borer</name>
    <name type="synonym">Agrilus marcopoli</name>
    <dbReference type="NCBI Taxonomy" id="224129"/>
    <lineage>
        <taxon>Eukaryota</taxon>
        <taxon>Metazoa</taxon>
        <taxon>Ecdysozoa</taxon>
        <taxon>Arthropoda</taxon>
        <taxon>Hexapoda</taxon>
        <taxon>Insecta</taxon>
        <taxon>Pterygota</taxon>
        <taxon>Neoptera</taxon>
        <taxon>Endopterygota</taxon>
        <taxon>Coleoptera</taxon>
        <taxon>Polyphaga</taxon>
        <taxon>Elateriformia</taxon>
        <taxon>Buprestoidea</taxon>
        <taxon>Buprestidae</taxon>
        <taxon>Agrilinae</taxon>
        <taxon>Agrilus</taxon>
    </lineage>
</organism>
<evidence type="ECO:0000256" key="1">
    <source>
        <dbReference type="ARBA" id="ARBA00000923"/>
    </source>
</evidence>
<evidence type="ECO:0000256" key="8">
    <source>
        <dbReference type="ARBA" id="ARBA00047427"/>
    </source>
</evidence>
<dbReference type="FunCoup" id="A0A1W4WVR9">
    <property type="interactions" value="670"/>
</dbReference>
<comment type="catalytic activity">
    <reaction evidence="15">
        <text>13-(9Z-hexadecenoyloxy)-octadecanoate + H2O = 13-hydroxy-octadecanoate + (9Z)-hexadecenoate + H(+)</text>
        <dbReference type="Rhea" id="RHEA:52076"/>
        <dbReference type="ChEBI" id="CHEBI:15377"/>
        <dbReference type="ChEBI" id="CHEBI:15378"/>
        <dbReference type="ChEBI" id="CHEBI:32372"/>
        <dbReference type="ChEBI" id="CHEBI:136304"/>
        <dbReference type="ChEBI" id="CHEBI:136315"/>
    </reaction>
    <physiologicalReaction direction="left-to-right" evidence="15">
        <dbReference type="Rhea" id="RHEA:52077"/>
    </physiologicalReaction>
</comment>
<comment type="similarity">
    <text evidence="3">Belongs to the AIG1 family.</text>
</comment>
<dbReference type="OrthoDB" id="1898221at2759"/>
<comment type="catalytic activity">
    <reaction evidence="12">
        <text>9-(9Z-octadecenoyloxy)-octadecanoate + H2O = 9-hydroxy-octadecanoate + (9Z)-octadecenoate + H(+)</text>
        <dbReference type="Rhea" id="RHEA:52048"/>
        <dbReference type="ChEBI" id="CHEBI:15377"/>
        <dbReference type="ChEBI" id="CHEBI:15378"/>
        <dbReference type="ChEBI" id="CHEBI:30823"/>
        <dbReference type="ChEBI" id="CHEBI:136282"/>
        <dbReference type="ChEBI" id="CHEBI:136286"/>
    </reaction>
    <physiologicalReaction direction="left-to-right" evidence="12">
        <dbReference type="Rhea" id="RHEA:52049"/>
    </physiologicalReaction>
</comment>
<feature type="transmembrane region" description="Helical" evidence="17">
    <location>
        <begin position="173"/>
        <end position="193"/>
    </location>
</feature>
<dbReference type="AlphaFoldDB" id="A0A1W4WVR9"/>
<evidence type="ECO:0000256" key="6">
    <source>
        <dbReference type="ARBA" id="ARBA00023136"/>
    </source>
</evidence>
<dbReference type="InParanoid" id="A0A1W4WVR9"/>